<dbReference type="PANTHER" id="PTHR11035">
    <property type="entry name" value="VERY-LONG-CHAIN (3R)-3-HYDROXYACYL-COA DEHYDRATASE"/>
    <property type="match status" value="1"/>
</dbReference>
<keyword evidence="14 15" id="KW-0456">Lyase</keyword>
<evidence type="ECO:0000256" key="14">
    <source>
        <dbReference type="ARBA" id="ARBA00023239"/>
    </source>
</evidence>
<dbReference type="AlphaFoldDB" id="A0A914XVF0"/>
<dbReference type="EC" id="4.2.1.134" evidence="4 15"/>
<evidence type="ECO:0000256" key="9">
    <source>
        <dbReference type="ARBA" id="ARBA00022989"/>
    </source>
</evidence>
<keyword evidence="10" id="KW-0175">Coiled coil</keyword>
<dbReference type="GO" id="GO:0102158">
    <property type="term" value="F:very-long-chain (3R)-3-hydroxyacyl-CoA dehydratase activity"/>
    <property type="evidence" value="ECO:0007669"/>
    <property type="project" value="UniProtKB-EC"/>
</dbReference>
<comment type="function">
    <text evidence="15">Catalyzes the third of the four reactions of the long-chain fatty acids elongation cycle. This endoplasmic reticulum-bound enzymatic process, allows the addition of two carbons to the chain of long- and very long-chain fatty acids/VLCFAs per cycle. This enzyme catalyzes the dehydration of the 3-hydroxyacyl-CoA intermediate into trans-2,3-enoyl-CoA, within each cycle of fatty acid elongation. Thereby, it participates to the production of VLCFAs of different chain lengths that are involved in multiple biological processes as precursors of membrane lipids and lipid mediators.</text>
</comment>
<dbReference type="GO" id="GO:0005789">
    <property type="term" value="C:endoplasmic reticulum membrane"/>
    <property type="evidence" value="ECO:0007669"/>
    <property type="project" value="UniProtKB-SubCell"/>
</dbReference>
<comment type="subcellular location">
    <subcellularLocation>
        <location evidence="1 15">Endoplasmic reticulum membrane</location>
        <topology evidence="1 15">Multi-pass membrane protein</topology>
    </subcellularLocation>
</comment>
<proteinExistence type="inferred from homology"/>
<keyword evidence="9 15" id="KW-1133">Transmembrane helix</keyword>
<evidence type="ECO:0000256" key="11">
    <source>
        <dbReference type="ARBA" id="ARBA00023098"/>
    </source>
</evidence>
<dbReference type="Gene3D" id="2.60.40.790">
    <property type="match status" value="1"/>
</dbReference>
<dbReference type="GO" id="GO:0030497">
    <property type="term" value="P:fatty acid elongation"/>
    <property type="evidence" value="ECO:0007669"/>
    <property type="project" value="TreeGrafter"/>
</dbReference>
<evidence type="ECO:0000256" key="2">
    <source>
        <dbReference type="ARBA" id="ARBA00005194"/>
    </source>
</evidence>
<dbReference type="InterPro" id="IPR007052">
    <property type="entry name" value="CS_dom"/>
</dbReference>
<dbReference type="GO" id="GO:0030148">
    <property type="term" value="P:sphingolipid biosynthetic process"/>
    <property type="evidence" value="ECO:0007669"/>
    <property type="project" value="TreeGrafter"/>
</dbReference>
<dbReference type="PANTHER" id="PTHR11035:SF35">
    <property type="entry name" value="VERY-LONG-CHAIN (3R)-3-HYDROXYACYL-COA DEHYDRATASE"/>
    <property type="match status" value="1"/>
</dbReference>
<dbReference type="WBParaSite" id="PSU_v2.g11206.t1">
    <property type="protein sequence ID" value="PSU_v2.g11206.t1"/>
    <property type="gene ID" value="PSU_v2.g11206"/>
</dbReference>
<accession>A0A914XVF0</accession>
<keyword evidence="6 15" id="KW-0812">Transmembrane</keyword>
<comment type="similarity">
    <text evidence="3 15">Belongs to the very long-chain fatty acids dehydratase HACD family.</text>
</comment>
<organism evidence="17 18">
    <name type="scientific">Panagrolaimus superbus</name>
    <dbReference type="NCBI Taxonomy" id="310955"/>
    <lineage>
        <taxon>Eukaryota</taxon>
        <taxon>Metazoa</taxon>
        <taxon>Ecdysozoa</taxon>
        <taxon>Nematoda</taxon>
        <taxon>Chromadorea</taxon>
        <taxon>Rhabditida</taxon>
        <taxon>Tylenchina</taxon>
        <taxon>Panagrolaimomorpha</taxon>
        <taxon>Panagrolaimoidea</taxon>
        <taxon>Panagrolaimidae</taxon>
        <taxon>Panagrolaimus</taxon>
    </lineage>
</organism>
<feature type="transmembrane region" description="Helical" evidence="15">
    <location>
        <begin position="161"/>
        <end position="181"/>
    </location>
</feature>
<evidence type="ECO:0000256" key="5">
    <source>
        <dbReference type="ARBA" id="ARBA00022516"/>
    </source>
</evidence>
<dbReference type="InterPro" id="IPR008978">
    <property type="entry name" value="HSP20-like_chaperone"/>
</dbReference>
<evidence type="ECO:0000256" key="15">
    <source>
        <dbReference type="RuleBase" id="RU363109"/>
    </source>
</evidence>
<feature type="transmembrane region" description="Helical" evidence="15">
    <location>
        <begin position="296"/>
        <end position="316"/>
    </location>
</feature>
<evidence type="ECO:0000256" key="7">
    <source>
        <dbReference type="ARBA" id="ARBA00022824"/>
    </source>
</evidence>
<evidence type="ECO:0000259" key="16">
    <source>
        <dbReference type="PROSITE" id="PS51203"/>
    </source>
</evidence>
<feature type="transmembrane region" description="Helical" evidence="15">
    <location>
        <begin position="336"/>
        <end position="356"/>
    </location>
</feature>
<feature type="domain" description="CS" evidence="16">
    <location>
        <begin position="5"/>
        <end position="94"/>
    </location>
</feature>
<keyword evidence="13 15" id="KW-0275">Fatty acid biosynthesis</keyword>
<comment type="catalytic activity">
    <reaction evidence="15">
        <text>a very-long-chain (3R)-3-hydroxyacyl-CoA = a very-long-chain (2E)-enoyl-CoA + H2O</text>
        <dbReference type="Rhea" id="RHEA:45812"/>
        <dbReference type="ChEBI" id="CHEBI:15377"/>
        <dbReference type="ChEBI" id="CHEBI:83728"/>
        <dbReference type="ChEBI" id="CHEBI:85440"/>
        <dbReference type="EC" id="4.2.1.134"/>
    </reaction>
</comment>
<feature type="transmembrane region" description="Helical" evidence="15">
    <location>
        <begin position="202"/>
        <end position="220"/>
    </location>
</feature>
<evidence type="ECO:0000256" key="4">
    <source>
        <dbReference type="ARBA" id="ARBA00013122"/>
    </source>
</evidence>
<keyword evidence="7 15" id="KW-0256">Endoplasmic reticulum</keyword>
<evidence type="ECO:0000313" key="18">
    <source>
        <dbReference type="WBParaSite" id="PSU_v2.g11206.t1"/>
    </source>
</evidence>
<evidence type="ECO:0000256" key="13">
    <source>
        <dbReference type="ARBA" id="ARBA00023160"/>
    </source>
</evidence>
<keyword evidence="5 15" id="KW-0444">Lipid biosynthesis</keyword>
<dbReference type="CDD" id="cd06465">
    <property type="entry name" value="p23_hB-ind1_like"/>
    <property type="match status" value="1"/>
</dbReference>
<reference evidence="18" key="1">
    <citation type="submission" date="2022-11" db="UniProtKB">
        <authorList>
            <consortium name="WormBaseParasite"/>
        </authorList>
    </citation>
    <scope>IDENTIFICATION</scope>
</reference>
<name>A0A914XVF0_9BILA</name>
<keyword evidence="8 15" id="KW-0276">Fatty acid metabolism</keyword>
<dbReference type="InterPro" id="IPR007482">
    <property type="entry name" value="Tyr_Pase-like_PTPLA"/>
</dbReference>
<keyword evidence="17" id="KW-1185">Reference proteome</keyword>
<dbReference type="SUPFAM" id="SSF49764">
    <property type="entry name" value="HSP20-like chaperones"/>
    <property type="match status" value="1"/>
</dbReference>
<evidence type="ECO:0000256" key="6">
    <source>
        <dbReference type="ARBA" id="ARBA00022692"/>
    </source>
</evidence>
<dbReference type="Pfam" id="PF04387">
    <property type="entry name" value="PTPLA"/>
    <property type="match status" value="1"/>
</dbReference>
<dbReference type="PROSITE" id="PS51203">
    <property type="entry name" value="CS"/>
    <property type="match status" value="1"/>
</dbReference>
<feature type="transmembrane region" description="Helical" evidence="15">
    <location>
        <begin position="271"/>
        <end position="289"/>
    </location>
</feature>
<protein>
    <recommendedName>
        <fullName evidence="4 15">Very-long-chain (3R)-3-hydroxyacyl-CoA dehydratase</fullName>
        <ecNumber evidence="4 15">4.2.1.134</ecNumber>
    </recommendedName>
</protein>
<evidence type="ECO:0000256" key="10">
    <source>
        <dbReference type="ARBA" id="ARBA00023054"/>
    </source>
</evidence>
<evidence type="ECO:0000256" key="3">
    <source>
        <dbReference type="ARBA" id="ARBA00007811"/>
    </source>
</evidence>
<dbReference type="Proteomes" id="UP000887577">
    <property type="component" value="Unplaced"/>
</dbReference>
<keyword evidence="11 15" id="KW-0443">Lipid metabolism</keyword>
<dbReference type="GO" id="GO:0042761">
    <property type="term" value="P:very long-chain fatty acid biosynthetic process"/>
    <property type="evidence" value="ECO:0007669"/>
    <property type="project" value="TreeGrafter"/>
</dbReference>
<evidence type="ECO:0000256" key="1">
    <source>
        <dbReference type="ARBA" id="ARBA00004477"/>
    </source>
</evidence>
<sequence length="375" mass="43592">MSTAEPSPFVYWAQDNDKIFLRVDLRDAQDVNIALKNKTLEFTANGHGGQGKRGYQFSLNLTDNVKNAPIFKTTGSQINIELNKVKAEFWKNLILESKRPHWLKFDFSRWKDSDESDHDEVNGGDFMSNEDKMKEWAKKYGGSLPEERSSENFSMDFLMNFYLFAFNVLIFLAHFYVLACLTTGYMTKGSLYFKTFWETRRLAFYTCTALQYIDVFHGFVGITKSGWSTGIIQVTGRLVMLAIIDNCPHLHDSVTTYLLMFVYFLVEQFRYPYYAVSALGIELYILTWLRYSIWILLYPSGLVLEAITIIRSIPYYYESGKWSIPMPNPLNFSFNFGIFLAIFVTTVFPKIAHTLLSHMRRQRSKKFANKGKKQV</sequence>
<evidence type="ECO:0000256" key="12">
    <source>
        <dbReference type="ARBA" id="ARBA00023136"/>
    </source>
</evidence>
<comment type="pathway">
    <text evidence="2 15">Lipid metabolism; fatty acid biosynthesis.</text>
</comment>
<keyword evidence="12 15" id="KW-0472">Membrane</keyword>
<evidence type="ECO:0000256" key="8">
    <source>
        <dbReference type="ARBA" id="ARBA00022832"/>
    </source>
</evidence>
<evidence type="ECO:0000313" key="17">
    <source>
        <dbReference type="Proteomes" id="UP000887577"/>
    </source>
</evidence>